<dbReference type="AlphaFoldDB" id="A0A7K1FI44"/>
<name>A0A7K1FI44_9ACTN</name>
<evidence type="ECO:0000256" key="5">
    <source>
        <dbReference type="ARBA" id="ARBA00022989"/>
    </source>
</evidence>
<dbReference type="NCBIfam" id="NF038066">
    <property type="entry name" value="MptB"/>
    <property type="match status" value="1"/>
</dbReference>
<feature type="transmembrane region" description="Helical" evidence="9">
    <location>
        <begin position="464"/>
        <end position="485"/>
    </location>
</feature>
<dbReference type="Pfam" id="PF26314">
    <property type="entry name" value="MptA_B_family"/>
    <property type="match status" value="1"/>
</dbReference>
<evidence type="ECO:0000256" key="4">
    <source>
        <dbReference type="ARBA" id="ARBA00022692"/>
    </source>
</evidence>
<evidence type="ECO:0000256" key="8">
    <source>
        <dbReference type="SAM" id="MobiDB-lite"/>
    </source>
</evidence>
<reference evidence="10 11" key="1">
    <citation type="submission" date="2019-11" db="EMBL/GenBank/DDBJ databases">
        <authorList>
            <person name="Jiang L.-Q."/>
        </authorList>
    </citation>
    <scope>NUCLEOTIDE SEQUENCE [LARGE SCALE GENOMIC DNA]</scope>
    <source>
        <strain evidence="10 11">YIM 132087</strain>
    </source>
</reference>
<accession>A0A7K1FI44</accession>
<feature type="transmembrane region" description="Helical" evidence="9">
    <location>
        <begin position="401"/>
        <end position="419"/>
    </location>
</feature>
<evidence type="ECO:0000313" key="10">
    <source>
        <dbReference type="EMBL" id="MTD13768.1"/>
    </source>
</evidence>
<dbReference type="EMBL" id="WLYK01000001">
    <property type="protein sequence ID" value="MTD13768.1"/>
    <property type="molecule type" value="Genomic_DNA"/>
</dbReference>
<feature type="transmembrane region" description="Helical" evidence="9">
    <location>
        <begin position="361"/>
        <end position="389"/>
    </location>
</feature>
<feature type="transmembrane region" description="Helical" evidence="9">
    <location>
        <begin position="102"/>
        <end position="124"/>
    </location>
</feature>
<evidence type="ECO:0000256" key="7">
    <source>
        <dbReference type="ARBA" id="ARBA00043987"/>
    </source>
</evidence>
<dbReference type="InterPro" id="IPR049829">
    <property type="entry name" value="MptA/B-like"/>
</dbReference>
<feature type="transmembrane region" description="Helical" evidence="9">
    <location>
        <begin position="64"/>
        <end position="82"/>
    </location>
</feature>
<dbReference type="Proteomes" id="UP000460221">
    <property type="component" value="Unassembled WGS sequence"/>
</dbReference>
<feature type="transmembrane region" description="Helical" evidence="9">
    <location>
        <begin position="431"/>
        <end position="452"/>
    </location>
</feature>
<keyword evidence="3" id="KW-0808">Transferase</keyword>
<evidence type="ECO:0000256" key="1">
    <source>
        <dbReference type="ARBA" id="ARBA00004141"/>
    </source>
</evidence>
<evidence type="ECO:0000313" key="11">
    <source>
        <dbReference type="Proteomes" id="UP000460221"/>
    </source>
</evidence>
<dbReference type="RefSeq" id="WP_154767550.1">
    <property type="nucleotide sequence ID" value="NZ_WLYK01000001.1"/>
</dbReference>
<keyword evidence="4 9" id="KW-0812">Transmembrane</keyword>
<organism evidence="10 11">
    <name type="scientific">Nakamurella alba</name>
    <dbReference type="NCBI Taxonomy" id="2665158"/>
    <lineage>
        <taxon>Bacteria</taxon>
        <taxon>Bacillati</taxon>
        <taxon>Actinomycetota</taxon>
        <taxon>Actinomycetes</taxon>
        <taxon>Nakamurellales</taxon>
        <taxon>Nakamurellaceae</taxon>
        <taxon>Nakamurella</taxon>
    </lineage>
</organism>
<comment type="similarity">
    <text evidence="7">Belongs to the MptA/B family.</text>
</comment>
<feature type="transmembrane region" description="Helical" evidence="9">
    <location>
        <begin position="529"/>
        <end position="547"/>
    </location>
</feature>
<proteinExistence type="inferred from homology"/>
<feature type="region of interest" description="Disordered" evidence="8">
    <location>
        <begin position="1"/>
        <end position="49"/>
    </location>
</feature>
<feature type="transmembrane region" description="Helical" evidence="9">
    <location>
        <begin position="505"/>
        <end position="522"/>
    </location>
</feature>
<feature type="region of interest" description="Disordered" evidence="8">
    <location>
        <begin position="564"/>
        <end position="586"/>
    </location>
</feature>
<evidence type="ECO:0000256" key="9">
    <source>
        <dbReference type="SAM" id="Phobius"/>
    </source>
</evidence>
<keyword evidence="2" id="KW-0328">Glycosyltransferase</keyword>
<comment type="caution">
    <text evidence="10">The sequence shown here is derived from an EMBL/GenBank/DDBJ whole genome shotgun (WGS) entry which is preliminary data.</text>
</comment>
<dbReference type="GO" id="GO:0016757">
    <property type="term" value="F:glycosyltransferase activity"/>
    <property type="evidence" value="ECO:0007669"/>
    <property type="project" value="UniProtKB-KW"/>
</dbReference>
<gene>
    <name evidence="10" type="ORF">GIS00_07400</name>
</gene>
<feature type="transmembrane region" description="Helical" evidence="9">
    <location>
        <begin position="325"/>
        <end position="349"/>
    </location>
</feature>
<comment type="subcellular location">
    <subcellularLocation>
        <location evidence="1">Membrane</location>
        <topology evidence="1">Multi-pass membrane protein</topology>
    </subcellularLocation>
</comment>
<evidence type="ECO:0000256" key="6">
    <source>
        <dbReference type="ARBA" id="ARBA00023136"/>
    </source>
</evidence>
<evidence type="ECO:0000256" key="2">
    <source>
        <dbReference type="ARBA" id="ARBA00022676"/>
    </source>
</evidence>
<keyword evidence="5 9" id="KW-1133">Transmembrane helix</keyword>
<keyword evidence="6 9" id="KW-0472">Membrane</keyword>
<evidence type="ECO:0008006" key="12">
    <source>
        <dbReference type="Google" id="ProtNLM"/>
    </source>
</evidence>
<evidence type="ECO:0000256" key="3">
    <source>
        <dbReference type="ARBA" id="ARBA00022679"/>
    </source>
</evidence>
<protein>
    <recommendedName>
        <fullName evidence="12">DUF2029 domain-containing protein</fullName>
    </recommendedName>
</protein>
<dbReference type="GO" id="GO:0016020">
    <property type="term" value="C:membrane"/>
    <property type="evidence" value="ECO:0007669"/>
    <property type="project" value="UniProtKB-SubCell"/>
</dbReference>
<feature type="transmembrane region" description="Helical" evidence="9">
    <location>
        <begin position="262"/>
        <end position="280"/>
    </location>
</feature>
<sequence>MSSTGAAKGTAPGPIVPADTPAAADTFHADDPPARPAAEPGHHVPASAPLDVADRRRLGRLRRWGTVGALLMAVGSTSSYGAATPIPNPLDGLRVIGLLSRLGPAALACSYAGIGLLVLCWFLIGRLSRPGRERRLSRTQLTHTLAMWSVPLLITPPIFSRDSYSYLAVGQMMANGLDPYAQGPYDALGDGDPLAHQVDARWQHTTSPYGPAFLLIARGVVAITGDSVVAGVLVQRLVELLGVAMIVWALPRLARRCGIDPVAALWLGALNPVLLFHLVAGAHNEALMLGFMLAGLVVALGRTADGPQDPPWLHERPWLRVVAGSALITVGVGVKATAAMALAFLVVALARRAGGRWADLWRWALVVGATTLAVFAVLTLWAGVGLGWISALNTPGSVRSFLSVSTTLGAGAGQIGLLLGLGDHSSAAIDVMQPVGTALGALLALVVLWRCWRPGRSGRILEPIQGLGLALGAFVLLGPVIQPWYLLWAALPLAASTGLSGYRRATIWLTTVFAVIIMPNGATIPVFTIFQAVAVGAVVVGGVLLLLRRGDGLPAGAPASPLARFRRPPRRSVAGEAAASPYSDAS</sequence>
<keyword evidence="11" id="KW-1185">Reference proteome</keyword>